<dbReference type="EMBL" id="DYUZ01000007">
    <property type="protein sequence ID" value="HJG36434.1"/>
    <property type="molecule type" value="Genomic_DNA"/>
</dbReference>
<dbReference type="GO" id="GO:0016829">
    <property type="term" value="F:lyase activity"/>
    <property type="evidence" value="ECO:0007669"/>
    <property type="project" value="UniProtKB-UniRule"/>
</dbReference>
<proteinExistence type="inferred from homology"/>
<dbReference type="NCBIfam" id="TIGR00299">
    <property type="entry name" value="nickel pincer cofactor biosynthesis protein LarC"/>
    <property type="match status" value="1"/>
</dbReference>
<dbReference type="InterPro" id="IPR002822">
    <property type="entry name" value="Ni_insertion"/>
</dbReference>
<evidence type="ECO:0000256" key="2">
    <source>
        <dbReference type="HAMAP-Rule" id="MF_01074"/>
    </source>
</evidence>
<feature type="region of interest" description="Disordered" evidence="3">
    <location>
        <begin position="89"/>
        <end position="143"/>
    </location>
</feature>
<comment type="catalytic activity">
    <reaction evidence="2">
        <text>Ni(II)-pyridinium-3,5-bisthiocarboxylate mononucleotide = pyridinium-3,5-bisthiocarboxylate mononucleotide + Ni(2+)</text>
        <dbReference type="Rhea" id="RHEA:54784"/>
        <dbReference type="ChEBI" id="CHEBI:49786"/>
        <dbReference type="ChEBI" id="CHEBI:137372"/>
        <dbReference type="ChEBI" id="CHEBI:137373"/>
        <dbReference type="EC" id="4.99.1.12"/>
    </reaction>
</comment>
<gene>
    <name evidence="2 4" type="primary">larC</name>
    <name evidence="4" type="ORF">K8V70_01025</name>
</gene>
<dbReference type="PANTHER" id="PTHR36566:SF1">
    <property type="entry name" value="PYRIDINIUM-3,5-BISTHIOCARBOXYLIC ACID MONONUCLEOTIDE NICKEL INSERTION PROTEIN"/>
    <property type="match status" value="1"/>
</dbReference>
<keyword evidence="2" id="KW-0456">Lyase</keyword>
<dbReference type="EC" id="4.99.1.12" evidence="2"/>
<dbReference type="PANTHER" id="PTHR36566">
    <property type="entry name" value="NICKEL INSERTION PROTEIN-RELATED"/>
    <property type="match status" value="1"/>
</dbReference>
<dbReference type="Pfam" id="PF01969">
    <property type="entry name" value="Ni_insertion"/>
    <property type="match status" value="1"/>
</dbReference>
<dbReference type="HAMAP" id="MF_01074">
    <property type="entry name" value="LarC"/>
    <property type="match status" value="1"/>
</dbReference>
<name>A0A921IUP2_9ACTN</name>
<dbReference type="Gene3D" id="3.10.20.300">
    <property type="entry name" value="mk0293 like domain"/>
    <property type="match status" value="1"/>
</dbReference>
<protein>
    <recommendedName>
        <fullName evidence="2">Pyridinium-3,5-bisthiocarboxylic acid mononucleotide nickel insertion protein</fullName>
        <shortName evidence="2">P2TMN nickel insertion protein</shortName>
        <ecNumber evidence="2">4.99.1.12</ecNumber>
    </recommendedName>
    <alternativeName>
        <fullName evidence="2">Nickel-pincer cofactor biosynthesis protein LarC</fullName>
    </alternativeName>
</protein>
<keyword evidence="1 2" id="KW-0533">Nickel</keyword>
<dbReference type="RefSeq" id="WP_273188587.1">
    <property type="nucleotide sequence ID" value="NZ_DYUZ01000007.1"/>
</dbReference>
<evidence type="ECO:0000256" key="1">
    <source>
        <dbReference type="ARBA" id="ARBA00022596"/>
    </source>
</evidence>
<evidence type="ECO:0000256" key="3">
    <source>
        <dbReference type="SAM" id="MobiDB-lite"/>
    </source>
</evidence>
<accession>A0A921IUP2</accession>
<feature type="compositionally biased region" description="Basic and acidic residues" evidence="3">
    <location>
        <begin position="90"/>
        <end position="134"/>
    </location>
</feature>
<organism evidence="4 5">
    <name type="scientific">Enorma phocaeensis</name>
    <dbReference type="NCBI Taxonomy" id="1871019"/>
    <lineage>
        <taxon>Bacteria</taxon>
        <taxon>Bacillati</taxon>
        <taxon>Actinomycetota</taxon>
        <taxon>Coriobacteriia</taxon>
        <taxon>Coriobacteriales</taxon>
        <taxon>Coriobacteriaceae</taxon>
        <taxon>Enorma</taxon>
    </lineage>
</organism>
<dbReference type="GO" id="GO:0051604">
    <property type="term" value="P:protein maturation"/>
    <property type="evidence" value="ECO:0007669"/>
    <property type="project" value="UniProtKB-UniRule"/>
</dbReference>
<dbReference type="GO" id="GO:0016151">
    <property type="term" value="F:nickel cation binding"/>
    <property type="evidence" value="ECO:0007669"/>
    <property type="project" value="UniProtKB-UniRule"/>
</dbReference>
<evidence type="ECO:0000313" key="4">
    <source>
        <dbReference type="EMBL" id="HJG36434.1"/>
    </source>
</evidence>
<dbReference type="Proteomes" id="UP000753256">
    <property type="component" value="Unassembled WGS sequence"/>
</dbReference>
<comment type="similarity">
    <text evidence="2">Belongs to the LarC family.</text>
</comment>
<sequence>MGKTLYLDCTCGISGDMTVAALLDLGGNEARLRDALASLPVDGYEVRVSRVAKAGLDCCDFDVVLDAAHENHDHDMAYLFGGEHALAHAHGHDGEQGHGHAHAHGHEHEHAHCHGHDHAHRHDDEHHHGHEHDHGHVHHHEHRGPADIDRIIDAGRLAPRARDLAHRMVSIIAAAEAKAHGVPLDEVHFHEVGAVDSIVDIVSVAVLIDDLDIDRVIVPRLVDGRGTIRCQHGVIPVPVPATLNIVQQQGLSLTIGDVEGELVTPTGAAIVAALDAERKLPPRFTVKQVGLGAGKRSYEAPSILRAIIIEDEAPLPQDSIVRLECDIDDATGEQLGYAADALRAAGAREVHWAPVFTKKGRPAWQLQVIASPEDVERFEGIIFAETGTIGIRRWLCDRSVLRREQGSAETPWGTVRTKVVTLSDGETREKPEFDDCAALAARHGVSLRAVQDAVAKAGER</sequence>
<reference evidence="4" key="1">
    <citation type="journal article" date="2021" name="PeerJ">
        <title>Extensive microbial diversity within the chicken gut microbiome revealed by metagenomics and culture.</title>
        <authorList>
            <person name="Gilroy R."/>
            <person name="Ravi A."/>
            <person name="Getino M."/>
            <person name="Pursley I."/>
            <person name="Horton D.L."/>
            <person name="Alikhan N.F."/>
            <person name="Baker D."/>
            <person name="Gharbi K."/>
            <person name="Hall N."/>
            <person name="Watson M."/>
            <person name="Adriaenssens E.M."/>
            <person name="Foster-Nyarko E."/>
            <person name="Jarju S."/>
            <person name="Secka A."/>
            <person name="Antonio M."/>
            <person name="Oren A."/>
            <person name="Chaudhuri R.R."/>
            <person name="La Ragione R."/>
            <person name="Hildebrand F."/>
            <person name="Pallen M.J."/>
        </authorList>
    </citation>
    <scope>NUCLEOTIDE SEQUENCE</scope>
    <source>
        <strain evidence="4">ChiHjej13B12-9602</strain>
    </source>
</reference>
<comment type="caution">
    <text evidence="4">The sequence shown here is derived from an EMBL/GenBank/DDBJ whole genome shotgun (WGS) entry which is preliminary data.</text>
</comment>
<dbReference type="Gene3D" id="3.30.70.1380">
    <property type="entry name" value="Transcriptional regulatory protein pf0864 domain like"/>
    <property type="match status" value="1"/>
</dbReference>
<reference evidence="4" key="2">
    <citation type="submission" date="2021-09" db="EMBL/GenBank/DDBJ databases">
        <authorList>
            <person name="Gilroy R."/>
        </authorList>
    </citation>
    <scope>NUCLEOTIDE SEQUENCE</scope>
    <source>
        <strain evidence="4">ChiHjej13B12-9602</strain>
    </source>
</reference>
<comment type="function">
    <text evidence="2">Involved in the biosynthesis of a nickel-pincer cofactor ((SCS)Ni(II) pincer complex). Binds Ni(2+), and functions in nickel delivery to pyridinium-3,5-bisthiocarboxylic acid mononucleotide (P2TMN), to form the mature cofactor. Is thus probably required for the activation of nickel-pincer cofactor-dependent enzymes.</text>
</comment>
<dbReference type="AlphaFoldDB" id="A0A921IUP2"/>
<evidence type="ECO:0000313" key="5">
    <source>
        <dbReference type="Proteomes" id="UP000753256"/>
    </source>
</evidence>